<gene>
    <name evidence="2" type="ORF">SMAX5B_020571</name>
</gene>
<accession>A0A2U9CQF1</accession>
<name>A0A2U9CQF1_SCOMX</name>
<organism evidence="2 3">
    <name type="scientific">Scophthalmus maximus</name>
    <name type="common">Turbot</name>
    <name type="synonym">Psetta maxima</name>
    <dbReference type="NCBI Taxonomy" id="52904"/>
    <lineage>
        <taxon>Eukaryota</taxon>
        <taxon>Metazoa</taxon>
        <taxon>Chordata</taxon>
        <taxon>Craniata</taxon>
        <taxon>Vertebrata</taxon>
        <taxon>Euteleostomi</taxon>
        <taxon>Actinopterygii</taxon>
        <taxon>Neopterygii</taxon>
        <taxon>Teleostei</taxon>
        <taxon>Neoteleostei</taxon>
        <taxon>Acanthomorphata</taxon>
        <taxon>Carangaria</taxon>
        <taxon>Pleuronectiformes</taxon>
        <taxon>Pleuronectoidei</taxon>
        <taxon>Scophthalmidae</taxon>
        <taxon>Scophthalmus</taxon>
    </lineage>
</organism>
<evidence type="ECO:0000313" key="3">
    <source>
        <dbReference type="Proteomes" id="UP000246464"/>
    </source>
</evidence>
<dbReference type="EMBL" id="CP026260">
    <property type="protein sequence ID" value="AWP18069.1"/>
    <property type="molecule type" value="Genomic_DNA"/>
</dbReference>
<protein>
    <submittedName>
        <fullName evidence="2">Uncharacterized protein</fullName>
    </submittedName>
</protein>
<evidence type="ECO:0000313" key="2">
    <source>
        <dbReference type="EMBL" id="AWP18069.1"/>
    </source>
</evidence>
<keyword evidence="3" id="KW-1185">Reference proteome</keyword>
<dbReference type="Proteomes" id="UP000246464">
    <property type="component" value="Chromosome 18"/>
</dbReference>
<reference evidence="2 3" key="1">
    <citation type="submission" date="2017-12" db="EMBL/GenBank/DDBJ databases">
        <title>Integrating genomic resources of turbot (Scophthalmus maximus) in depth evaluation of genetic and physical mapping variation across individuals.</title>
        <authorList>
            <person name="Martinez P."/>
        </authorList>
    </citation>
    <scope>NUCLEOTIDE SEQUENCE [LARGE SCALE GENOMIC DNA]</scope>
</reference>
<evidence type="ECO:0000256" key="1">
    <source>
        <dbReference type="SAM" id="MobiDB-lite"/>
    </source>
</evidence>
<sequence>MSAACVPCRSRLLRLTSRKPRATCLNRAREQQTQRPPQRQNAGGICCRGRDEQQSSSELRGLAASHVQRHEKAPGEPLNMTCDLTAFRPTAHRSSFEVHDQGQRVTMMRCRSDNANSHTTLRRIVRVGFGVGHFGSRERSSNHM</sequence>
<proteinExistence type="predicted"/>
<dbReference type="AlphaFoldDB" id="A0A2U9CQF1"/>
<feature type="region of interest" description="Disordered" evidence="1">
    <location>
        <begin position="26"/>
        <end position="80"/>
    </location>
</feature>